<accession>A0A1B8GKG0</accession>
<dbReference type="STRING" id="342668.A0A1B8GKG0"/>
<dbReference type="Proteomes" id="UP000091956">
    <property type="component" value="Unassembled WGS sequence"/>
</dbReference>
<evidence type="ECO:0000313" key="3">
    <source>
        <dbReference type="Proteomes" id="UP000091956"/>
    </source>
</evidence>
<name>A0A1B8GKG0_9PEZI</name>
<proteinExistence type="predicted"/>
<reference evidence="3" key="2">
    <citation type="journal article" date="2018" name="Nat. Commun.">
        <title>Extreme sensitivity to ultraviolet light in the fungal pathogen causing white-nose syndrome of bats.</title>
        <authorList>
            <person name="Palmer J.M."/>
            <person name="Drees K.P."/>
            <person name="Foster J.T."/>
            <person name="Lindner D.L."/>
        </authorList>
    </citation>
    <scope>NUCLEOTIDE SEQUENCE [LARGE SCALE GENOMIC DNA]</scope>
    <source>
        <strain evidence="3">UAMH 10579</strain>
    </source>
</reference>
<reference evidence="2 3" key="1">
    <citation type="submission" date="2016-03" db="EMBL/GenBank/DDBJ databases">
        <title>Comparative genomics of Pseudogymnoascus destructans, the fungus causing white-nose syndrome of bats.</title>
        <authorList>
            <person name="Palmer J.M."/>
            <person name="Drees K.P."/>
            <person name="Foster J.T."/>
            <person name="Lindner D.L."/>
        </authorList>
    </citation>
    <scope>NUCLEOTIDE SEQUENCE [LARGE SCALE GENOMIC DNA]</scope>
    <source>
        <strain evidence="2 3">UAMH 10579</strain>
    </source>
</reference>
<protein>
    <recommendedName>
        <fullName evidence="4">Cyanovirin-N domain-containing protein</fullName>
    </recommendedName>
</protein>
<gene>
    <name evidence="2" type="ORF">VE01_05729</name>
</gene>
<keyword evidence="1" id="KW-0732">Signal</keyword>
<sequence length="147" mass="15873">MPAISPVLALLALFSLAKSQHPNNGYLHVMCYPTSLVGAAPLDFSSLSQSPFPCEQHMYLLQVCSANGTTQIDFLAEQECLCGGNALEAWYGCELCYAAHGWVGFEPAALKEHYTSLSNAECKPTPVTQPYADLFPPYNATSVHSSP</sequence>
<feature type="signal peptide" evidence="1">
    <location>
        <begin position="1"/>
        <end position="19"/>
    </location>
</feature>
<organism evidence="2 3">
    <name type="scientific">Pseudogymnoascus verrucosus</name>
    <dbReference type="NCBI Taxonomy" id="342668"/>
    <lineage>
        <taxon>Eukaryota</taxon>
        <taxon>Fungi</taxon>
        <taxon>Dikarya</taxon>
        <taxon>Ascomycota</taxon>
        <taxon>Pezizomycotina</taxon>
        <taxon>Leotiomycetes</taxon>
        <taxon>Thelebolales</taxon>
        <taxon>Thelebolaceae</taxon>
        <taxon>Pseudogymnoascus</taxon>
    </lineage>
</organism>
<dbReference type="AlphaFoldDB" id="A0A1B8GKG0"/>
<dbReference type="GeneID" id="28839115"/>
<evidence type="ECO:0008006" key="4">
    <source>
        <dbReference type="Google" id="ProtNLM"/>
    </source>
</evidence>
<dbReference type="EMBL" id="KV460229">
    <property type="protein sequence ID" value="OBT96268.2"/>
    <property type="molecule type" value="Genomic_DNA"/>
</dbReference>
<evidence type="ECO:0000256" key="1">
    <source>
        <dbReference type="SAM" id="SignalP"/>
    </source>
</evidence>
<dbReference type="RefSeq" id="XP_059319670.1">
    <property type="nucleotide sequence ID" value="XM_059463728.1"/>
</dbReference>
<keyword evidence="3" id="KW-1185">Reference proteome</keyword>
<feature type="chain" id="PRO_5015163235" description="Cyanovirin-N domain-containing protein" evidence="1">
    <location>
        <begin position="20"/>
        <end position="147"/>
    </location>
</feature>
<evidence type="ECO:0000313" key="2">
    <source>
        <dbReference type="EMBL" id="OBT96268.2"/>
    </source>
</evidence>